<dbReference type="Gene3D" id="2.60.40.10">
    <property type="entry name" value="Immunoglobulins"/>
    <property type="match status" value="1"/>
</dbReference>
<dbReference type="Pfam" id="PF13895">
    <property type="entry name" value="Ig_2"/>
    <property type="match status" value="1"/>
</dbReference>
<dbReference type="InterPro" id="IPR007110">
    <property type="entry name" value="Ig-like_dom"/>
</dbReference>
<accession>A0A7K4WZA4</accession>
<evidence type="ECO:0000313" key="2">
    <source>
        <dbReference type="EMBL" id="NWR39959.1"/>
    </source>
</evidence>
<keyword evidence="3" id="KW-1185">Reference proteome</keyword>
<protein>
    <submittedName>
        <fullName evidence="2">FCRL1 protein</fullName>
    </submittedName>
</protein>
<dbReference type="InterPro" id="IPR003599">
    <property type="entry name" value="Ig_sub"/>
</dbReference>
<dbReference type="AlphaFoldDB" id="A0A7K4WZA4"/>
<feature type="non-terminal residue" evidence="2">
    <location>
        <position position="122"/>
    </location>
</feature>
<comment type="caution">
    <text evidence="2">The sequence shown here is derived from an EMBL/GenBank/DDBJ whole genome shotgun (WGS) entry which is preliminary data.</text>
</comment>
<dbReference type="PROSITE" id="PS50835">
    <property type="entry name" value="IG_LIKE"/>
    <property type="match status" value="1"/>
</dbReference>
<dbReference type="InterPro" id="IPR036179">
    <property type="entry name" value="Ig-like_dom_sf"/>
</dbReference>
<organism evidence="2 3">
    <name type="scientific">Tachuris rubrigastra</name>
    <dbReference type="NCBI Taxonomy" id="495162"/>
    <lineage>
        <taxon>Eukaryota</taxon>
        <taxon>Metazoa</taxon>
        <taxon>Chordata</taxon>
        <taxon>Craniata</taxon>
        <taxon>Vertebrata</taxon>
        <taxon>Euteleostomi</taxon>
        <taxon>Archelosauria</taxon>
        <taxon>Archosauria</taxon>
        <taxon>Dinosauria</taxon>
        <taxon>Saurischia</taxon>
        <taxon>Theropoda</taxon>
        <taxon>Coelurosauria</taxon>
        <taxon>Aves</taxon>
        <taxon>Neognathae</taxon>
        <taxon>Neoaves</taxon>
        <taxon>Telluraves</taxon>
        <taxon>Australaves</taxon>
        <taxon>Passeriformes</taxon>
        <taxon>Tyrannidae</taxon>
        <taxon>Tachuris</taxon>
    </lineage>
</organism>
<reference evidence="2 3" key="1">
    <citation type="submission" date="2019-09" db="EMBL/GenBank/DDBJ databases">
        <title>Bird 10,000 Genomes (B10K) Project - Family phase.</title>
        <authorList>
            <person name="Zhang G."/>
        </authorList>
    </citation>
    <scope>NUCLEOTIDE SEQUENCE [LARGE SCALE GENOMIC DNA]</scope>
    <source>
        <strain evidence="2">B10K-CU-031-13</strain>
        <tissue evidence="2">Muscle</tissue>
    </source>
</reference>
<proteinExistence type="predicted"/>
<dbReference type="SMART" id="SM00409">
    <property type="entry name" value="IG"/>
    <property type="match status" value="1"/>
</dbReference>
<name>A0A7K4WZA4_9TYRA</name>
<dbReference type="SUPFAM" id="SSF48726">
    <property type="entry name" value="Immunoglobulin"/>
    <property type="match status" value="1"/>
</dbReference>
<sequence length="122" mass="12514">LQLHHGGRYRCGGRVGSGLSLWKESAPVTVTVHGIPISGVSLSAQPPGGRVTLGDLLVLSCSVAAGTGPLSFSWHRGGSAVPLGTGPRLELHVGHEDSDQYQCRVSDGDSAAESPALHVTVL</sequence>
<feature type="non-terminal residue" evidence="2">
    <location>
        <position position="1"/>
    </location>
</feature>
<dbReference type="Proteomes" id="UP000540952">
    <property type="component" value="Unassembled WGS sequence"/>
</dbReference>
<evidence type="ECO:0000313" key="3">
    <source>
        <dbReference type="Proteomes" id="UP000540952"/>
    </source>
</evidence>
<dbReference type="EMBL" id="VZRD01000837">
    <property type="protein sequence ID" value="NWR39959.1"/>
    <property type="molecule type" value="Genomic_DNA"/>
</dbReference>
<dbReference type="InterPro" id="IPR013783">
    <property type="entry name" value="Ig-like_fold"/>
</dbReference>
<gene>
    <name evidence="2" type="primary">Fcrl1</name>
    <name evidence="2" type="ORF">TACRUB_R15471</name>
</gene>
<evidence type="ECO:0000259" key="1">
    <source>
        <dbReference type="PROSITE" id="PS50835"/>
    </source>
</evidence>
<feature type="domain" description="Ig-like" evidence="1">
    <location>
        <begin position="27"/>
        <end position="120"/>
    </location>
</feature>